<dbReference type="GO" id="GO:0003677">
    <property type="term" value="F:DNA binding"/>
    <property type="evidence" value="ECO:0007669"/>
    <property type="project" value="UniProtKB-KW"/>
</dbReference>
<feature type="compositionally biased region" description="Polar residues" evidence="5">
    <location>
        <begin position="1"/>
        <end position="10"/>
    </location>
</feature>
<dbReference type="PRINTS" id="PR00929">
    <property type="entry name" value="ATHOOK"/>
</dbReference>
<evidence type="ECO:0000256" key="2">
    <source>
        <dbReference type="ARBA" id="ARBA00022737"/>
    </source>
</evidence>
<evidence type="ECO:0000256" key="1">
    <source>
        <dbReference type="ARBA" id="ARBA00004123"/>
    </source>
</evidence>
<keyword evidence="7" id="KW-1185">Reference proteome</keyword>
<organism evidence="6 7">
    <name type="scientific">Microdochium bolleyi</name>
    <dbReference type="NCBI Taxonomy" id="196109"/>
    <lineage>
        <taxon>Eukaryota</taxon>
        <taxon>Fungi</taxon>
        <taxon>Dikarya</taxon>
        <taxon>Ascomycota</taxon>
        <taxon>Pezizomycotina</taxon>
        <taxon>Sordariomycetes</taxon>
        <taxon>Xylariomycetidae</taxon>
        <taxon>Xylariales</taxon>
        <taxon>Microdochiaceae</taxon>
        <taxon>Microdochium</taxon>
    </lineage>
</organism>
<keyword evidence="4" id="KW-0539">Nucleus</keyword>
<feature type="compositionally biased region" description="Low complexity" evidence="5">
    <location>
        <begin position="196"/>
        <end position="206"/>
    </location>
</feature>
<proteinExistence type="predicted"/>
<sequence length="356" mass="39279">MDDVNSQQHATPPKRARGRPRLHPIDPLKGTRPRGRPRIHPVDSPKSSRPSLPGAAKRPRGRPRKRQQDEIDEDDADFIEAKGVRSDHNDDEQPDEQHSRTRRRTRLSTSVTLASETPRKQDRRTPGAEGHSEPDSDGDRPSSRQRIRRATDSNAPRATLSNLPVVEPTFSDLDYDQDEAGVTAVVTTQDEHGKNRNNGSNNMNDNSRPPKHKTGRTIPSHTMHGRSDSRPGTASSSETFITEQQLLYFRAEVLAGLREVSQREDGLKRRIESQEGRICQIEKRLKNLEEFPELMVARARGVSYSAASASADGSPILGSLPQPPGPASPPCALPADDLAGGVSPKDEAQGRNCIQQ</sequence>
<gene>
    <name evidence="6" type="ORF">Micbo1qcDRAFT_208928</name>
</gene>
<evidence type="ECO:0000256" key="5">
    <source>
        <dbReference type="SAM" id="MobiDB-lite"/>
    </source>
</evidence>
<evidence type="ECO:0000313" key="6">
    <source>
        <dbReference type="EMBL" id="KXJ86510.1"/>
    </source>
</evidence>
<evidence type="ECO:0000256" key="4">
    <source>
        <dbReference type="ARBA" id="ARBA00023242"/>
    </source>
</evidence>
<dbReference type="SMART" id="SM00384">
    <property type="entry name" value="AT_hook"/>
    <property type="match status" value="3"/>
</dbReference>
<feature type="compositionally biased region" description="Polar residues" evidence="5">
    <location>
        <begin position="152"/>
        <end position="162"/>
    </location>
</feature>
<dbReference type="EMBL" id="KQ964267">
    <property type="protein sequence ID" value="KXJ86510.1"/>
    <property type="molecule type" value="Genomic_DNA"/>
</dbReference>
<feature type="compositionally biased region" description="Low complexity" evidence="5">
    <location>
        <begin position="307"/>
        <end position="320"/>
    </location>
</feature>
<feature type="compositionally biased region" description="Basic and acidic residues" evidence="5">
    <location>
        <begin position="79"/>
        <end position="88"/>
    </location>
</feature>
<dbReference type="InterPro" id="IPR000637">
    <property type="entry name" value="HMGI/Y_DNA-bd_CS"/>
</dbReference>
<protein>
    <submittedName>
        <fullName evidence="6">Uncharacterized protein</fullName>
    </submittedName>
</protein>
<dbReference type="GO" id="GO:0000785">
    <property type="term" value="C:chromatin"/>
    <property type="evidence" value="ECO:0007669"/>
    <property type="project" value="InterPro"/>
</dbReference>
<comment type="subcellular location">
    <subcellularLocation>
        <location evidence="1">Nucleus</location>
    </subcellularLocation>
</comment>
<feature type="compositionally biased region" description="Pro residues" evidence="5">
    <location>
        <begin position="321"/>
        <end position="332"/>
    </location>
</feature>
<feature type="compositionally biased region" description="Basic residues" evidence="5">
    <location>
        <begin position="12"/>
        <end position="22"/>
    </location>
</feature>
<dbReference type="AlphaFoldDB" id="A0A136INK6"/>
<evidence type="ECO:0000256" key="3">
    <source>
        <dbReference type="ARBA" id="ARBA00023125"/>
    </source>
</evidence>
<evidence type="ECO:0000313" key="7">
    <source>
        <dbReference type="Proteomes" id="UP000070501"/>
    </source>
</evidence>
<dbReference type="PROSITE" id="PS00354">
    <property type="entry name" value="HMGI_Y"/>
    <property type="match status" value="1"/>
</dbReference>
<dbReference type="Proteomes" id="UP000070501">
    <property type="component" value="Unassembled WGS sequence"/>
</dbReference>
<keyword evidence="3" id="KW-0238">DNA-binding</keyword>
<dbReference type="GO" id="GO:0006355">
    <property type="term" value="P:regulation of DNA-templated transcription"/>
    <property type="evidence" value="ECO:0007669"/>
    <property type="project" value="InterPro"/>
</dbReference>
<feature type="region of interest" description="Disordered" evidence="5">
    <location>
        <begin position="307"/>
        <end position="356"/>
    </location>
</feature>
<dbReference type="GO" id="GO:0005634">
    <property type="term" value="C:nucleus"/>
    <property type="evidence" value="ECO:0007669"/>
    <property type="project" value="UniProtKB-SubCell"/>
</dbReference>
<reference evidence="7" key="1">
    <citation type="submission" date="2016-02" db="EMBL/GenBank/DDBJ databases">
        <title>Draft genome sequence of Microdochium bolleyi, a fungal endophyte of beachgrass.</title>
        <authorList>
            <consortium name="DOE Joint Genome Institute"/>
            <person name="David A.S."/>
            <person name="May G."/>
            <person name="Haridas S."/>
            <person name="Lim J."/>
            <person name="Wang M."/>
            <person name="Labutti K."/>
            <person name="Lipzen A."/>
            <person name="Barry K."/>
            <person name="Grigoriev I.V."/>
        </authorList>
    </citation>
    <scope>NUCLEOTIDE SEQUENCE [LARGE SCALE GENOMIC DNA]</scope>
    <source>
        <strain evidence="7">J235TASD1</strain>
    </source>
</reference>
<dbReference type="InParanoid" id="A0A136INK6"/>
<dbReference type="InterPro" id="IPR000116">
    <property type="entry name" value="HMGA"/>
</dbReference>
<feature type="region of interest" description="Disordered" evidence="5">
    <location>
        <begin position="1"/>
        <end position="237"/>
    </location>
</feature>
<accession>A0A136INK6</accession>
<feature type="compositionally biased region" description="Basic and acidic residues" evidence="5">
    <location>
        <begin position="117"/>
        <end position="142"/>
    </location>
</feature>
<name>A0A136INK6_9PEZI</name>
<dbReference type="InterPro" id="IPR017956">
    <property type="entry name" value="AT_hook_DNA-bd_motif"/>
</dbReference>
<dbReference type="PRINTS" id="PR00930">
    <property type="entry name" value="HIGHMOBLTYIY"/>
</dbReference>
<keyword evidence="2" id="KW-0677">Repeat</keyword>